<protein>
    <recommendedName>
        <fullName evidence="3">C2H2-type domain-containing protein</fullName>
    </recommendedName>
</protein>
<feature type="compositionally biased region" description="Low complexity" evidence="2">
    <location>
        <begin position="57"/>
        <end position="76"/>
    </location>
</feature>
<feature type="non-terminal residue" evidence="4">
    <location>
        <position position="1"/>
    </location>
</feature>
<dbReference type="Gramene" id="TVU33668">
    <property type="protein sequence ID" value="TVU33668"/>
    <property type="gene ID" value="EJB05_25500"/>
</dbReference>
<dbReference type="EMBL" id="RWGY01000011">
    <property type="protein sequence ID" value="TVU33668.1"/>
    <property type="molecule type" value="Genomic_DNA"/>
</dbReference>
<dbReference type="OrthoDB" id="784330at2759"/>
<dbReference type="InterPro" id="IPR013087">
    <property type="entry name" value="Znf_C2H2_type"/>
</dbReference>
<proteinExistence type="predicted"/>
<feature type="compositionally biased region" description="Pro residues" evidence="2">
    <location>
        <begin position="47"/>
        <end position="56"/>
    </location>
</feature>
<sequence length="198" mass="21917">MDFGIFTRNATLLPLLPDLTSPGLAPWETLRSKRERRKGDRRLGLRAPPPDPPAPLSPSSRSDPLPTPSLSDAPALRPARSTFPALSILCSAGYASKMCSGDEIDGGGRVGQATCKDIRRYKCEFCAIVRSKKCLIQAHMVEHHKDELDKSEIYNSNGEKIVYEVEHKCLECGACFQKPAHLKQHMQSHSQEVGILHM</sequence>
<dbReference type="PROSITE" id="PS00028">
    <property type="entry name" value="ZINC_FINGER_C2H2_1"/>
    <property type="match status" value="1"/>
</dbReference>
<comment type="caution">
    <text evidence="4">The sequence shown here is derived from an EMBL/GenBank/DDBJ whole genome shotgun (WGS) entry which is preliminary data.</text>
</comment>
<accession>A0A5J9VD88</accession>
<evidence type="ECO:0000259" key="3">
    <source>
        <dbReference type="PROSITE" id="PS50157"/>
    </source>
</evidence>
<dbReference type="AlphaFoldDB" id="A0A5J9VD88"/>
<keyword evidence="1" id="KW-0479">Metal-binding</keyword>
<keyword evidence="5" id="KW-1185">Reference proteome</keyword>
<name>A0A5J9VD88_9POAL</name>
<dbReference type="Proteomes" id="UP000324897">
    <property type="component" value="Chromosome 1"/>
</dbReference>
<keyword evidence="1" id="KW-0863">Zinc-finger</keyword>
<evidence type="ECO:0000313" key="5">
    <source>
        <dbReference type="Proteomes" id="UP000324897"/>
    </source>
</evidence>
<reference evidence="4 5" key="1">
    <citation type="journal article" date="2019" name="Sci. Rep.">
        <title>A high-quality genome of Eragrostis curvula grass provides insights into Poaceae evolution and supports new strategies to enhance forage quality.</title>
        <authorList>
            <person name="Carballo J."/>
            <person name="Santos B.A.C.M."/>
            <person name="Zappacosta D."/>
            <person name="Garbus I."/>
            <person name="Selva J.P."/>
            <person name="Gallo C.A."/>
            <person name="Diaz A."/>
            <person name="Albertini E."/>
            <person name="Caccamo M."/>
            <person name="Echenique V."/>
        </authorList>
    </citation>
    <scope>NUCLEOTIDE SEQUENCE [LARGE SCALE GENOMIC DNA]</scope>
    <source>
        <strain evidence="5">cv. Victoria</strain>
        <tissue evidence="4">Leaf</tissue>
    </source>
</reference>
<feature type="region of interest" description="Disordered" evidence="2">
    <location>
        <begin position="24"/>
        <end position="76"/>
    </location>
</feature>
<dbReference type="SUPFAM" id="SSF57667">
    <property type="entry name" value="beta-beta-alpha zinc fingers"/>
    <property type="match status" value="1"/>
</dbReference>
<dbReference type="Gene3D" id="3.30.160.60">
    <property type="entry name" value="Classic Zinc Finger"/>
    <property type="match status" value="1"/>
</dbReference>
<keyword evidence="1" id="KW-0862">Zinc</keyword>
<dbReference type="PROSITE" id="PS50157">
    <property type="entry name" value="ZINC_FINGER_C2H2_2"/>
    <property type="match status" value="1"/>
</dbReference>
<dbReference type="InterPro" id="IPR036236">
    <property type="entry name" value="Znf_C2H2_sf"/>
</dbReference>
<organism evidence="4 5">
    <name type="scientific">Eragrostis curvula</name>
    <name type="common">weeping love grass</name>
    <dbReference type="NCBI Taxonomy" id="38414"/>
    <lineage>
        <taxon>Eukaryota</taxon>
        <taxon>Viridiplantae</taxon>
        <taxon>Streptophyta</taxon>
        <taxon>Embryophyta</taxon>
        <taxon>Tracheophyta</taxon>
        <taxon>Spermatophyta</taxon>
        <taxon>Magnoliopsida</taxon>
        <taxon>Liliopsida</taxon>
        <taxon>Poales</taxon>
        <taxon>Poaceae</taxon>
        <taxon>PACMAD clade</taxon>
        <taxon>Chloridoideae</taxon>
        <taxon>Eragrostideae</taxon>
        <taxon>Eragrostidinae</taxon>
        <taxon>Eragrostis</taxon>
    </lineage>
</organism>
<evidence type="ECO:0000256" key="1">
    <source>
        <dbReference type="PROSITE-ProRule" id="PRU00042"/>
    </source>
</evidence>
<feature type="domain" description="C2H2-type" evidence="3">
    <location>
        <begin position="167"/>
        <end position="194"/>
    </location>
</feature>
<dbReference type="GO" id="GO:0008270">
    <property type="term" value="F:zinc ion binding"/>
    <property type="evidence" value="ECO:0007669"/>
    <property type="project" value="UniProtKB-KW"/>
</dbReference>
<dbReference type="SMART" id="SM00355">
    <property type="entry name" value="ZnF_C2H2"/>
    <property type="match status" value="2"/>
</dbReference>
<gene>
    <name evidence="4" type="ORF">EJB05_25500</name>
</gene>
<evidence type="ECO:0000313" key="4">
    <source>
        <dbReference type="EMBL" id="TVU33668.1"/>
    </source>
</evidence>
<evidence type="ECO:0000256" key="2">
    <source>
        <dbReference type="SAM" id="MobiDB-lite"/>
    </source>
</evidence>